<feature type="compositionally biased region" description="Low complexity" evidence="5">
    <location>
        <begin position="588"/>
        <end position="601"/>
    </location>
</feature>
<feature type="compositionally biased region" description="Polar residues" evidence="5">
    <location>
        <begin position="163"/>
        <end position="174"/>
    </location>
</feature>
<dbReference type="InterPro" id="IPR050897">
    <property type="entry name" value="SMAUG/VTS1_RNA-bind"/>
</dbReference>
<evidence type="ECO:0000313" key="7">
    <source>
        <dbReference type="EMBL" id="CAB3397695.1"/>
    </source>
</evidence>
<accession>A0A8S1E7C1</accession>
<dbReference type="Gene3D" id="1.10.150.50">
    <property type="entry name" value="Transcription Factor, Ets-1"/>
    <property type="match status" value="1"/>
</dbReference>
<proteinExistence type="inferred from homology"/>
<evidence type="ECO:0000259" key="6">
    <source>
        <dbReference type="SMART" id="SM00454"/>
    </source>
</evidence>
<dbReference type="SUPFAM" id="SSF47769">
    <property type="entry name" value="SAM/Pointed domain"/>
    <property type="match status" value="1"/>
</dbReference>
<evidence type="ECO:0000256" key="3">
    <source>
        <dbReference type="ARBA" id="ARBA00022490"/>
    </source>
</evidence>
<feature type="region of interest" description="Disordered" evidence="5">
    <location>
        <begin position="62"/>
        <end position="198"/>
    </location>
</feature>
<dbReference type="GO" id="GO:0003729">
    <property type="term" value="F:mRNA binding"/>
    <property type="evidence" value="ECO:0007669"/>
    <property type="project" value="TreeGrafter"/>
</dbReference>
<dbReference type="SMART" id="SM00454">
    <property type="entry name" value="SAM"/>
    <property type="match status" value="1"/>
</dbReference>
<feature type="compositionally biased region" description="Low complexity" evidence="5">
    <location>
        <begin position="175"/>
        <end position="187"/>
    </location>
</feature>
<dbReference type="GO" id="GO:0030371">
    <property type="term" value="F:translation repressor activity"/>
    <property type="evidence" value="ECO:0007669"/>
    <property type="project" value="InterPro"/>
</dbReference>
<keyword evidence="8" id="KW-1185">Reference proteome</keyword>
<organism evidence="7 8">
    <name type="scientific">Caenorhabditis bovis</name>
    <dbReference type="NCBI Taxonomy" id="2654633"/>
    <lineage>
        <taxon>Eukaryota</taxon>
        <taxon>Metazoa</taxon>
        <taxon>Ecdysozoa</taxon>
        <taxon>Nematoda</taxon>
        <taxon>Chromadorea</taxon>
        <taxon>Rhabditida</taxon>
        <taxon>Rhabditina</taxon>
        <taxon>Rhabditomorpha</taxon>
        <taxon>Rhabditoidea</taxon>
        <taxon>Rhabditidae</taxon>
        <taxon>Peloderinae</taxon>
        <taxon>Caenorhabditis</taxon>
    </lineage>
</organism>
<sequence>MMRYDRSLSALQQQPSGSTAFGCEEQLVANFQNVSIFGDDHDLAGLGIGQLNPWQFPSAMTRSNGFSGSDSSAPLSPNSQRSSFDMKKHSDGGGSVRNLRISDSQTFDPNRNIRSGHPLAPQRHMAPSVESRGGGRGRNRGTKQKAAAMSAINHHHHQQQQHPPANQCFSTQLNQPPKQQQSVQSQQPPQPSPKLAVHHPGMRDIMYWLKKLRLHKYTPLFEQLTYKEMMALDEKTLEELNVTTGARKKILQTIEKLNFRSETLRNIERGLRRREQCIRCAICTIRQMLWTPFIAFESTDAFKKHKYSKDVIEGSSVPMDTIPDDNLPALIFRVVELLNSIIYPINPRSEDLENEYLLTTFQIFDSIMKNDQFTTYQHRRALFMKKTARTFVSPEEMRKQRMGLVVSSQCESCHNTEVVNRERMLEIREREARGDKPLASHCPDPVISEIPPTGLDHRIQQKRPADDESGVFGNAKIASSSFDAFSAPSPFNFRSIWSTDADDHELFKPSTSVTTPFALFPQYRSPTHADPSKIYSSNDLVELAKPETFGFRGFDFNIFEDIPQFNDVLNRPPIPDPVSSAEVSSHKANSTGSAYSSSESESSAVVSHRARAFSNAKESTTTAISQSPIDMSLNTLLVSPHFKYFLNTGGRSIQHFE</sequence>
<keyword evidence="4" id="KW-0694">RNA-binding</keyword>
<dbReference type="GO" id="GO:0000932">
    <property type="term" value="C:P-body"/>
    <property type="evidence" value="ECO:0007669"/>
    <property type="project" value="TreeGrafter"/>
</dbReference>
<dbReference type="InterPro" id="IPR013761">
    <property type="entry name" value="SAM/pointed_sf"/>
</dbReference>
<evidence type="ECO:0000256" key="1">
    <source>
        <dbReference type="ARBA" id="ARBA00004496"/>
    </source>
</evidence>
<dbReference type="Proteomes" id="UP000494206">
    <property type="component" value="Unassembled WGS sequence"/>
</dbReference>
<dbReference type="PROSITE" id="PS51257">
    <property type="entry name" value="PROKAR_LIPOPROTEIN"/>
    <property type="match status" value="1"/>
</dbReference>
<dbReference type="AlphaFoldDB" id="A0A8S1E7C1"/>
<reference evidence="7 8" key="1">
    <citation type="submission" date="2020-04" db="EMBL/GenBank/DDBJ databases">
        <authorList>
            <person name="Laetsch R D."/>
            <person name="Stevens L."/>
            <person name="Kumar S."/>
            <person name="Blaxter L. M."/>
        </authorList>
    </citation>
    <scope>NUCLEOTIDE SEQUENCE [LARGE SCALE GENOMIC DNA]</scope>
</reference>
<dbReference type="InterPro" id="IPR037093">
    <property type="entry name" value="PHAT_dom_sf"/>
</dbReference>
<dbReference type="EMBL" id="CADEPM010000001">
    <property type="protein sequence ID" value="CAB3397695.1"/>
    <property type="molecule type" value="Genomic_DNA"/>
</dbReference>
<feature type="compositionally biased region" description="Polar residues" evidence="5">
    <location>
        <begin position="62"/>
        <end position="83"/>
    </location>
</feature>
<keyword evidence="3" id="KW-0963">Cytoplasm</keyword>
<dbReference type="GO" id="GO:0000289">
    <property type="term" value="P:nuclear-transcribed mRNA poly(A) tail shortening"/>
    <property type="evidence" value="ECO:0007669"/>
    <property type="project" value="TreeGrafter"/>
</dbReference>
<evidence type="ECO:0000256" key="5">
    <source>
        <dbReference type="SAM" id="MobiDB-lite"/>
    </source>
</evidence>
<dbReference type="InterPro" id="IPR001660">
    <property type="entry name" value="SAM"/>
</dbReference>
<comment type="caution">
    <text evidence="7">The sequence shown here is derived from an EMBL/GenBank/DDBJ whole genome shotgun (WGS) entry which is preliminary data.</text>
</comment>
<dbReference type="Pfam" id="PF00536">
    <property type="entry name" value="SAM_1"/>
    <property type="match status" value="1"/>
</dbReference>
<evidence type="ECO:0000256" key="2">
    <source>
        <dbReference type="ARBA" id="ARBA00008232"/>
    </source>
</evidence>
<dbReference type="PANTHER" id="PTHR12515:SF5">
    <property type="entry name" value="PROTEIN SMAUG"/>
    <property type="match status" value="1"/>
</dbReference>
<dbReference type="OrthoDB" id="2155283at2759"/>
<gene>
    <name evidence="7" type="ORF">CBOVIS_LOCUS1070</name>
</gene>
<dbReference type="SUPFAM" id="SSF81995">
    <property type="entry name" value="beta-sandwich domain of Sec23/24"/>
    <property type="match status" value="1"/>
</dbReference>
<evidence type="ECO:0000313" key="8">
    <source>
        <dbReference type="Proteomes" id="UP000494206"/>
    </source>
</evidence>
<feature type="region of interest" description="Disordered" evidence="5">
    <location>
        <begin position="570"/>
        <end position="601"/>
    </location>
</feature>
<feature type="compositionally biased region" description="Polar residues" evidence="5">
    <location>
        <begin position="101"/>
        <end position="113"/>
    </location>
</feature>
<comment type="similarity">
    <text evidence="2">Belongs to the SMAUG family.</text>
</comment>
<dbReference type="PANTHER" id="PTHR12515">
    <property type="entry name" value="STERILE ALPHA MOTIF DOMAIN CONTAINING PROTEIN 4-RELATED"/>
    <property type="match status" value="1"/>
</dbReference>
<feature type="domain" description="SAM" evidence="6">
    <location>
        <begin position="197"/>
        <end position="260"/>
    </location>
</feature>
<dbReference type="Gene3D" id="1.25.40.170">
    <property type="entry name" value="Smaug, PHAT domain"/>
    <property type="match status" value="1"/>
</dbReference>
<evidence type="ECO:0000256" key="4">
    <source>
        <dbReference type="ARBA" id="ARBA00022884"/>
    </source>
</evidence>
<name>A0A8S1E7C1_9PELO</name>
<protein>
    <recommendedName>
        <fullName evidence="6">SAM domain-containing protein</fullName>
    </recommendedName>
</protein>
<comment type="subcellular location">
    <subcellularLocation>
        <location evidence="1">Cytoplasm</location>
    </subcellularLocation>
</comment>